<dbReference type="HOGENOM" id="CLU_2353351_0_0_2"/>
<name>A0A097QVM6_9EURY</name>
<dbReference type="KEGG" id="teu:TEU_09440"/>
<organism evidence="1 2">
    <name type="scientific">Thermococcus eurythermalis</name>
    <dbReference type="NCBI Taxonomy" id="1505907"/>
    <lineage>
        <taxon>Archaea</taxon>
        <taxon>Methanobacteriati</taxon>
        <taxon>Methanobacteriota</taxon>
        <taxon>Thermococci</taxon>
        <taxon>Thermococcales</taxon>
        <taxon>Thermococcaceae</taxon>
        <taxon>Thermococcus</taxon>
    </lineage>
</organism>
<dbReference type="STRING" id="1505907.TEU_09440"/>
<accession>A0A097QVM6</accession>
<evidence type="ECO:0000313" key="1">
    <source>
        <dbReference type="EMBL" id="AIU70534.1"/>
    </source>
</evidence>
<dbReference type="OrthoDB" id="98562at2157"/>
<protein>
    <submittedName>
        <fullName evidence="1">Uncharacterized protein</fullName>
    </submittedName>
</protein>
<dbReference type="Proteomes" id="UP000029980">
    <property type="component" value="Chromosome"/>
</dbReference>
<dbReference type="EMBL" id="CP008887">
    <property type="protein sequence ID" value="AIU70534.1"/>
    <property type="molecule type" value="Genomic_DNA"/>
</dbReference>
<proteinExistence type="predicted"/>
<evidence type="ECO:0000313" key="2">
    <source>
        <dbReference type="Proteomes" id="UP000029980"/>
    </source>
</evidence>
<keyword evidence="2" id="KW-1185">Reference proteome</keyword>
<sequence length="90" mass="10488">MRELIEKVREKFGFEVKDMADAWRLVEWLEERGWVVYIITAKGRKQVDAWHPNYGTLFAQFGESPNFESILEGILTVSLLAKELEEKGTL</sequence>
<reference evidence="1 2" key="1">
    <citation type="journal article" date="2015" name="Int. J. Syst. Evol. Microbiol.">
        <title>Thermococcus eurythermalis sp. nov., a conditional piezophilic hyperthermophilic archaeon with a wide temperature range isolated from an oil-immersed chimney in the Guaymas Basin.</title>
        <authorList>
            <person name="Zhao W."/>
            <person name="Zeng X."/>
            <person name="Xiao X."/>
        </authorList>
    </citation>
    <scope>NUCLEOTIDE SEQUENCE [LARGE SCALE GENOMIC DNA]</scope>
    <source>
        <strain evidence="1 2">A501</strain>
    </source>
</reference>
<dbReference type="AlphaFoldDB" id="A0A097QVM6"/>
<gene>
    <name evidence="1" type="ORF">TEU_09440</name>
</gene>